<protein>
    <recommendedName>
        <fullName evidence="2">Cupin type-2 domain-containing protein</fullName>
    </recommendedName>
</protein>
<proteinExistence type="predicted"/>
<dbReference type="Pfam" id="PF07883">
    <property type="entry name" value="Cupin_2"/>
    <property type="match status" value="1"/>
</dbReference>
<dbReference type="Gene3D" id="2.60.120.10">
    <property type="entry name" value="Jelly Rolls"/>
    <property type="match status" value="1"/>
</dbReference>
<dbReference type="OrthoDB" id="204928at2759"/>
<dbReference type="InterPro" id="IPR013096">
    <property type="entry name" value="Cupin_2"/>
</dbReference>
<feature type="compositionally biased region" description="Basic and acidic residues" evidence="1">
    <location>
        <begin position="119"/>
        <end position="135"/>
    </location>
</feature>
<evidence type="ECO:0000313" key="3">
    <source>
        <dbReference type="EMBL" id="KAF2492718.1"/>
    </source>
</evidence>
<evidence type="ECO:0000259" key="2">
    <source>
        <dbReference type="Pfam" id="PF07883"/>
    </source>
</evidence>
<dbReference type="CDD" id="cd02226">
    <property type="entry name" value="cupin_YdbB-like"/>
    <property type="match status" value="1"/>
</dbReference>
<dbReference type="EMBL" id="MU004193">
    <property type="protein sequence ID" value="KAF2492718.1"/>
    <property type="molecule type" value="Genomic_DNA"/>
</dbReference>
<keyword evidence="4" id="KW-1185">Reference proteome</keyword>
<dbReference type="InterPro" id="IPR011051">
    <property type="entry name" value="RmlC_Cupin_sf"/>
</dbReference>
<dbReference type="SUPFAM" id="SSF51182">
    <property type="entry name" value="RmlC-like cupins"/>
    <property type="match status" value="1"/>
</dbReference>
<organism evidence="3 4">
    <name type="scientific">Lophium mytilinum</name>
    <dbReference type="NCBI Taxonomy" id="390894"/>
    <lineage>
        <taxon>Eukaryota</taxon>
        <taxon>Fungi</taxon>
        <taxon>Dikarya</taxon>
        <taxon>Ascomycota</taxon>
        <taxon>Pezizomycotina</taxon>
        <taxon>Dothideomycetes</taxon>
        <taxon>Pleosporomycetidae</taxon>
        <taxon>Mytilinidiales</taxon>
        <taxon>Mytilinidiaceae</taxon>
        <taxon>Lophium</taxon>
    </lineage>
</organism>
<dbReference type="AlphaFoldDB" id="A0A6A6QJT6"/>
<sequence>MASIPSKLSIPAVISSITSPWQPKMVACVNSTTEVRIAKLQGKFIWHAHPDTDELFYVVDGGPLTLNYRERKDDESSEKKVVLTKGEMWVVPKGVQHLPEAEEEASVMMIEQAGTVNTGDREESSRTATIEDVRR</sequence>
<evidence type="ECO:0000256" key="1">
    <source>
        <dbReference type="SAM" id="MobiDB-lite"/>
    </source>
</evidence>
<dbReference type="Proteomes" id="UP000799750">
    <property type="component" value="Unassembled WGS sequence"/>
</dbReference>
<evidence type="ECO:0000313" key="4">
    <source>
        <dbReference type="Proteomes" id="UP000799750"/>
    </source>
</evidence>
<reference evidence="3" key="1">
    <citation type="journal article" date="2020" name="Stud. Mycol.">
        <title>101 Dothideomycetes genomes: a test case for predicting lifestyles and emergence of pathogens.</title>
        <authorList>
            <person name="Haridas S."/>
            <person name="Albert R."/>
            <person name="Binder M."/>
            <person name="Bloem J."/>
            <person name="Labutti K."/>
            <person name="Salamov A."/>
            <person name="Andreopoulos B."/>
            <person name="Baker S."/>
            <person name="Barry K."/>
            <person name="Bills G."/>
            <person name="Bluhm B."/>
            <person name="Cannon C."/>
            <person name="Castanera R."/>
            <person name="Culley D."/>
            <person name="Daum C."/>
            <person name="Ezra D."/>
            <person name="Gonzalez J."/>
            <person name="Henrissat B."/>
            <person name="Kuo A."/>
            <person name="Liang C."/>
            <person name="Lipzen A."/>
            <person name="Lutzoni F."/>
            <person name="Magnuson J."/>
            <person name="Mondo S."/>
            <person name="Nolan M."/>
            <person name="Ohm R."/>
            <person name="Pangilinan J."/>
            <person name="Park H.-J."/>
            <person name="Ramirez L."/>
            <person name="Alfaro M."/>
            <person name="Sun H."/>
            <person name="Tritt A."/>
            <person name="Yoshinaga Y."/>
            <person name="Zwiers L.-H."/>
            <person name="Turgeon B."/>
            <person name="Goodwin S."/>
            <person name="Spatafora J."/>
            <person name="Crous P."/>
            <person name="Grigoriev I."/>
        </authorList>
    </citation>
    <scope>NUCLEOTIDE SEQUENCE</scope>
    <source>
        <strain evidence="3">CBS 269.34</strain>
    </source>
</reference>
<gene>
    <name evidence="3" type="ORF">BU16DRAFT_529006</name>
</gene>
<dbReference type="PANTHER" id="PTHR36114">
    <property type="entry name" value="16.7 KDA PROTEIN IN WHIE LOCUS"/>
    <property type="match status" value="1"/>
</dbReference>
<dbReference type="InterPro" id="IPR052044">
    <property type="entry name" value="PKS_Associated_Protein"/>
</dbReference>
<name>A0A6A6QJT6_9PEZI</name>
<accession>A0A6A6QJT6</accession>
<feature type="region of interest" description="Disordered" evidence="1">
    <location>
        <begin position="116"/>
        <end position="135"/>
    </location>
</feature>
<dbReference type="PANTHER" id="PTHR36114:SF1">
    <property type="entry name" value="16.7 KDA PROTEIN IN WHIE LOCUS"/>
    <property type="match status" value="1"/>
</dbReference>
<feature type="domain" description="Cupin type-2" evidence="2">
    <location>
        <begin position="41"/>
        <end position="110"/>
    </location>
</feature>
<dbReference type="InterPro" id="IPR014710">
    <property type="entry name" value="RmlC-like_jellyroll"/>
</dbReference>